<dbReference type="STRING" id="1691903.A9B99_11595"/>
<dbReference type="Proteomes" id="UP000078225">
    <property type="component" value="Unassembled WGS sequence"/>
</dbReference>
<name>A0A1B7L1Q5_9ENTR</name>
<dbReference type="EMBL" id="LYRP01000033">
    <property type="protein sequence ID" value="OAT76085.1"/>
    <property type="molecule type" value="Genomic_DNA"/>
</dbReference>
<evidence type="ECO:0000313" key="2">
    <source>
        <dbReference type="EMBL" id="OAT76085.1"/>
    </source>
</evidence>
<accession>A0A1B7L1Q5</accession>
<protein>
    <submittedName>
        <fullName evidence="2">Uncharacterized protein</fullName>
    </submittedName>
</protein>
<gene>
    <name evidence="2" type="ORF">A9B99_11595</name>
</gene>
<comment type="caution">
    <text evidence="2">The sequence shown here is derived from an EMBL/GenBank/DDBJ whole genome shotgun (WGS) entry which is preliminary data.</text>
</comment>
<proteinExistence type="predicted"/>
<feature type="compositionally biased region" description="Polar residues" evidence="1">
    <location>
        <begin position="1"/>
        <end position="16"/>
    </location>
</feature>
<evidence type="ECO:0000256" key="1">
    <source>
        <dbReference type="SAM" id="MobiDB-lite"/>
    </source>
</evidence>
<feature type="region of interest" description="Disordered" evidence="1">
    <location>
        <begin position="1"/>
        <end position="25"/>
    </location>
</feature>
<dbReference type="AlphaFoldDB" id="A0A1B7L1Q5"/>
<sequence>MSSLPELSTADNTPATQVHYRHKQSDDVNVFLPQGRRAGIADPADAARFSGRKNRFHIPRACLPKDNHP</sequence>
<evidence type="ECO:0000313" key="3">
    <source>
        <dbReference type="Proteomes" id="UP000078225"/>
    </source>
</evidence>
<keyword evidence="3" id="KW-1185">Reference proteome</keyword>
<organism evidence="2 3">
    <name type="scientific">Mangrovibacter phragmitis</name>
    <dbReference type="NCBI Taxonomy" id="1691903"/>
    <lineage>
        <taxon>Bacteria</taxon>
        <taxon>Pseudomonadati</taxon>
        <taxon>Pseudomonadota</taxon>
        <taxon>Gammaproteobacteria</taxon>
        <taxon>Enterobacterales</taxon>
        <taxon>Enterobacteriaceae</taxon>
        <taxon>Mangrovibacter</taxon>
    </lineage>
</organism>
<reference evidence="3" key="1">
    <citation type="submission" date="2016-05" db="EMBL/GenBank/DDBJ databases">
        <authorList>
            <person name="Behera P."/>
            <person name="Vaishampayan P."/>
            <person name="Singh N."/>
            <person name="Raina V."/>
            <person name="Suar M."/>
            <person name="Pattnaik A."/>
            <person name="Rastogi G."/>
        </authorList>
    </citation>
    <scope>NUCLEOTIDE SEQUENCE [LARGE SCALE GENOMIC DNA]</scope>
    <source>
        <strain evidence="3">MP23</strain>
    </source>
</reference>